<dbReference type="PANTHER" id="PTHR43280:SF2">
    <property type="entry name" value="HTH-TYPE TRANSCRIPTIONAL REGULATOR EXSA"/>
    <property type="match status" value="1"/>
</dbReference>
<evidence type="ECO:0000256" key="2">
    <source>
        <dbReference type="ARBA" id="ARBA00023125"/>
    </source>
</evidence>
<evidence type="ECO:0000256" key="3">
    <source>
        <dbReference type="ARBA" id="ARBA00023163"/>
    </source>
</evidence>
<keyword evidence="3" id="KW-0804">Transcription</keyword>
<dbReference type="Pfam" id="PF12833">
    <property type="entry name" value="HTH_18"/>
    <property type="match status" value="1"/>
</dbReference>
<accession>A0A9D7SWK9</accession>
<dbReference type="AlphaFoldDB" id="A0A9D7SWK9"/>
<gene>
    <name evidence="5" type="ORF">IPP15_11355</name>
</gene>
<keyword evidence="2" id="KW-0238">DNA-binding</keyword>
<dbReference type="InterPro" id="IPR018060">
    <property type="entry name" value="HTH_AraC"/>
</dbReference>
<dbReference type="SUPFAM" id="SSF46689">
    <property type="entry name" value="Homeodomain-like"/>
    <property type="match status" value="2"/>
</dbReference>
<evidence type="ECO:0000313" key="5">
    <source>
        <dbReference type="EMBL" id="MBK9983000.1"/>
    </source>
</evidence>
<reference evidence="5 6" key="1">
    <citation type="submission" date="2020-10" db="EMBL/GenBank/DDBJ databases">
        <title>Connecting structure to function with the recovery of over 1000 high-quality activated sludge metagenome-assembled genomes encoding full-length rRNA genes using long-read sequencing.</title>
        <authorList>
            <person name="Singleton C.M."/>
            <person name="Petriglieri F."/>
            <person name="Kristensen J.M."/>
            <person name="Kirkegaard R.H."/>
            <person name="Michaelsen T.Y."/>
            <person name="Andersen M.H."/>
            <person name="Karst S.M."/>
            <person name="Dueholm M.S."/>
            <person name="Nielsen P.H."/>
            <person name="Albertsen M."/>
        </authorList>
    </citation>
    <scope>NUCLEOTIDE SEQUENCE [LARGE SCALE GENOMIC DNA]</scope>
    <source>
        <strain evidence="5">Ribe_18-Q3-R11-54_MAXAC.273</strain>
    </source>
</reference>
<dbReference type="SMART" id="SM00342">
    <property type="entry name" value="HTH_ARAC"/>
    <property type="match status" value="1"/>
</dbReference>
<dbReference type="PROSITE" id="PS01124">
    <property type="entry name" value="HTH_ARAC_FAMILY_2"/>
    <property type="match status" value="1"/>
</dbReference>
<name>A0A9D7SWK9_9BACT</name>
<sequence>MREDFYAHLKEGSRPIMDGKNRIYYCELNQYYSDNVFRNFSIKFTMEGVVQYRTEKEKYALTPNYFLLSSKQPCECIVDSKPLMRNISIDIDPVTFGEVFTWMSSGKDIDLENFRAEHFSSPDFFENVYPIRYSELGNHLLSLGQSIVAGESLNYNITEETFYELAEKIVRQEFNHLNFLHQLQAVKRSTREETLRRLLIGKHYIDEHYLQNPEIPDIARQASLSQFYFFRNFKMAFGITPYQYMMHKRLEHAKNLIKNNVPVSKIASDCHYPDVFTFSKAFKKKYGYAPSMLMKTSNA</sequence>
<keyword evidence="1" id="KW-0805">Transcription regulation</keyword>
<dbReference type="EMBL" id="JADKGY010000008">
    <property type="protein sequence ID" value="MBK9983000.1"/>
    <property type="molecule type" value="Genomic_DNA"/>
</dbReference>
<dbReference type="GO" id="GO:0043565">
    <property type="term" value="F:sequence-specific DNA binding"/>
    <property type="evidence" value="ECO:0007669"/>
    <property type="project" value="InterPro"/>
</dbReference>
<dbReference type="Proteomes" id="UP000808337">
    <property type="component" value="Unassembled WGS sequence"/>
</dbReference>
<comment type="caution">
    <text evidence="5">The sequence shown here is derived from an EMBL/GenBank/DDBJ whole genome shotgun (WGS) entry which is preliminary data.</text>
</comment>
<dbReference type="GO" id="GO:0003700">
    <property type="term" value="F:DNA-binding transcription factor activity"/>
    <property type="evidence" value="ECO:0007669"/>
    <property type="project" value="InterPro"/>
</dbReference>
<organism evidence="5 6">
    <name type="scientific">Candidatus Opimibacter skivensis</name>
    <dbReference type="NCBI Taxonomy" id="2982028"/>
    <lineage>
        <taxon>Bacteria</taxon>
        <taxon>Pseudomonadati</taxon>
        <taxon>Bacteroidota</taxon>
        <taxon>Saprospiria</taxon>
        <taxon>Saprospirales</taxon>
        <taxon>Saprospiraceae</taxon>
        <taxon>Candidatus Opimibacter</taxon>
    </lineage>
</organism>
<dbReference type="Gene3D" id="1.10.10.60">
    <property type="entry name" value="Homeodomain-like"/>
    <property type="match status" value="2"/>
</dbReference>
<evidence type="ECO:0000256" key="1">
    <source>
        <dbReference type="ARBA" id="ARBA00023015"/>
    </source>
</evidence>
<feature type="domain" description="HTH araC/xylS-type" evidence="4">
    <location>
        <begin position="203"/>
        <end position="296"/>
    </location>
</feature>
<proteinExistence type="predicted"/>
<evidence type="ECO:0000313" key="6">
    <source>
        <dbReference type="Proteomes" id="UP000808337"/>
    </source>
</evidence>
<protein>
    <submittedName>
        <fullName evidence="5">Helix-turn-helix transcriptional regulator</fullName>
    </submittedName>
</protein>
<dbReference type="InterPro" id="IPR009057">
    <property type="entry name" value="Homeodomain-like_sf"/>
</dbReference>
<evidence type="ECO:0000259" key="4">
    <source>
        <dbReference type="PROSITE" id="PS01124"/>
    </source>
</evidence>
<dbReference type="PANTHER" id="PTHR43280">
    <property type="entry name" value="ARAC-FAMILY TRANSCRIPTIONAL REGULATOR"/>
    <property type="match status" value="1"/>
</dbReference>